<dbReference type="GO" id="GO:0016020">
    <property type="term" value="C:membrane"/>
    <property type="evidence" value="ECO:0007669"/>
    <property type="project" value="UniProtKB-SubCell"/>
</dbReference>
<dbReference type="EMBL" id="CYHA01000001">
    <property type="protein sequence ID" value="CUA81603.1"/>
    <property type="molecule type" value="Genomic_DNA"/>
</dbReference>
<dbReference type="PANTHER" id="PTHR30386">
    <property type="entry name" value="MEMBRANE FUSION SUBUNIT OF EMRAB-TOLC MULTIDRUG EFFLUX PUMP"/>
    <property type="match status" value="1"/>
</dbReference>
<dbReference type="RefSeq" id="WP_055433161.1">
    <property type="nucleotide sequence ID" value="NZ_CYHA01000001.1"/>
</dbReference>
<proteinExistence type="predicted"/>
<reference evidence="8" key="1">
    <citation type="submission" date="2015-08" db="EMBL/GenBank/DDBJ databases">
        <authorList>
            <person name="Varghese N."/>
        </authorList>
    </citation>
    <scope>NUCLEOTIDE SEQUENCE [LARGE SCALE GENOMIC DNA]</scope>
    <source>
        <strain evidence="8">DSM 17901</strain>
    </source>
</reference>
<evidence type="ECO:0000256" key="3">
    <source>
        <dbReference type="ARBA" id="ARBA00022989"/>
    </source>
</evidence>
<comment type="subcellular location">
    <subcellularLocation>
        <location evidence="1">Membrane</location>
        <topology evidence="1">Single-pass membrane protein</topology>
    </subcellularLocation>
</comment>
<evidence type="ECO:0000256" key="1">
    <source>
        <dbReference type="ARBA" id="ARBA00004167"/>
    </source>
</evidence>
<evidence type="ECO:0000313" key="7">
    <source>
        <dbReference type="EMBL" id="CUA81603.1"/>
    </source>
</evidence>
<keyword evidence="3 5" id="KW-1133">Transmembrane helix</keyword>
<dbReference type="Gene3D" id="1.10.287.470">
    <property type="entry name" value="Helix hairpin bin"/>
    <property type="match status" value="1"/>
</dbReference>
<feature type="domain" description="CusB-like barrel-sandwich hybrid" evidence="6">
    <location>
        <begin position="73"/>
        <end position="242"/>
    </location>
</feature>
<dbReference type="Proteomes" id="UP000243535">
    <property type="component" value="Unassembled WGS sequence"/>
</dbReference>
<evidence type="ECO:0000256" key="4">
    <source>
        <dbReference type="ARBA" id="ARBA00023136"/>
    </source>
</evidence>
<sequence>MKIRFTPVRAQPDVDRGLRVPYAPPQRQAHKIRWYIILLLVASPLLLLAYYLLASWWLVEAPGFVDQPVVELTAPQNAVVEAIQAQPESRVATGAPLLVLRDPQLDARLQGLEREWLAQQAALRASHQSRPAVAASAPDTGWLADNLRRYEQLFAAGAATLAEVNEARQRLAQARASVPPVAPAAVALVNEAPLRALETERARLLAARQSLTITAPAAGTVVRVVTRPGLQVQAGQALLAIQPDSAPRIMALVAPQDSRYAQPGQLAMVRWPSGERARARVLSLPHVSRPIPDSVRRLGEVREGIVTELALLDPVPARLRVDGLALTVRFPHDWSRWWPFSQD</sequence>
<dbReference type="AlphaFoldDB" id="A0A0K6GSU7"/>
<evidence type="ECO:0000259" key="6">
    <source>
        <dbReference type="Pfam" id="PF25919"/>
    </source>
</evidence>
<dbReference type="InterPro" id="IPR058790">
    <property type="entry name" value="BSH_CusB"/>
</dbReference>
<gene>
    <name evidence="7" type="ORF">Ga0061063_0445</name>
</gene>
<dbReference type="Gene3D" id="2.40.50.100">
    <property type="match status" value="1"/>
</dbReference>
<protein>
    <submittedName>
        <fullName evidence="7">Multidrug resistance efflux pump</fullName>
    </submittedName>
</protein>
<evidence type="ECO:0000313" key="8">
    <source>
        <dbReference type="Proteomes" id="UP000243535"/>
    </source>
</evidence>
<dbReference type="PANTHER" id="PTHR30386:SF26">
    <property type="entry name" value="TRANSPORT PROTEIN COMB"/>
    <property type="match status" value="1"/>
</dbReference>
<keyword evidence="8" id="KW-1185">Reference proteome</keyword>
<keyword evidence="2 5" id="KW-0812">Transmembrane</keyword>
<evidence type="ECO:0000256" key="2">
    <source>
        <dbReference type="ARBA" id="ARBA00022692"/>
    </source>
</evidence>
<dbReference type="STRING" id="375574.GCA_001418035_00244"/>
<organism evidence="7 8">
    <name type="scientific">Gulbenkiania indica</name>
    <dbReference type="NCBI Taxonomy" id="375574"/>
    <lineage>
        <taxon>Bacteria</taxon>
        <taxon>Pseudomonadati</taxon>
        <taxon>Pseudomonadota</taxon>
        <taxon>Betaproteobacteria</taxon>
        <taxon>Neisseriales</taxon>
        <taxon>Chromobacteriaceae</taxon>
        <taxon>Gulbenkiania</taxon>
    </lineage>
</organism>
<dbReference type="Pfam" id="PF25919">
    <property type="entry name" value="BSH_CusB"/>
    <property type="match status" value="1"/>
</dbReference>
<dbReference type="OrthoDB" id="8226840at2"/>
<feature type="transmembrane region" description="Helical" evidence="5">
    <location>
        <begin position="34"/>
        <end position="59"/>
    </location>
</feature>
<keyword evidence="4 5" id="KW-0472">Membrane</keyword>
<dbReference type="InterPro" id="IPR050739">
    <property type="entry name" value="MFP"/>
</dbReference>
<evidence type="ECO:0000256" key="5">
    <source>
        <dbReference type="SAM" id="Phobius"/>
    </source>
</evidence>
<name>A0A0K6GSU7_9NEIS</name>
<accession>A0A0K6GSU7</accession>